<dbReference type="Pfam" id="PF00593">
    <property type="entry name" value="TonB_dep_Rec_b-barrel"/>
    <property type="match status" value="1"/>
</dbReference>
<reference evidence="17" key="1">
    <citation type="journal article" date="2019" name="Int. J. Syst. Evol. Microbiol.">
        <title>The Global Catalogue of Microorganisms (GCM) 10K type strain sequencing project: providing services to taxonomists for standard genome sequencing and annotation.</title>
        <authorList>
            <consortium name="The Broad Institute Genomics Platform"/>
            <consortium name="The Broad Institute Genome Sequencing Center for Infectious Disease"/>
            <person name="Wu L."/>
            <person name="Ma J."/>
        </authorList>
    </citation>
    <scope>NUCLEOTIDE SEQUENCE [LARGE SCALE GENOMIC DNA]</scope>
    <source>
        <strain evidence="17">CCM 8939</strain>
    </source>
</reference>
<dbReference type="InterPro" id="IPR037066">
    <property type="entry name" value="Plug_dom_sf"/>
</dbReference>
<dbReference type="InterPro" id="IPR000531">
    <property type="entry name" value="Beta-barrel_TonB"/>
</dbReference>
<sequence length="1057" mass="114742">MYKIFKRLIILILLLLPAIVDAQNVSITGTVKSSTGETLPGVSVLLKGTKQAVTTNNAGSFNITVAGKGILIFSYIGFSSKEVEVSESNKIVEVVLTEQNNALNEVVVTALGISRQKKSLGYAVQELKGENFTEARETNLVNALAGKVAGVRVTNSQGDMGSSRVVIRGETSISGNNQPLFVVDGIPVDNSQLNSAGARDYANTISDINTNDIESISVLKGPNAAALYGSRAAAGVIIIKTKSGKSQKGLGVSFNSNAVIEGLLTLPKYQDVFGQGSEGKFSYVDGKGAGINDGVDESWGPRMDGRLIPQFFSKGVAVPFVANPDNVRDFFQTGYALSNGIAIENASEKFDYRLSYNNLKQVGVVPNSGQDKNSFALNTTLRVTPKLTLTANANYSKLGSDNLPGTGGSRSTSTMLQFTWFGRQVDINQLKNYLDENGNTFNWNNSYYSNPYWVAYENTVSQNRNRLIGSIGLNYKIIDGLNFNFRSGTDYYNDRRKIKVAYGTNGTPFGSYTESAFTVNENNTDATLSYTKQLNDDFSLEALLGSNIRSRYIEQNDQSAPRLAVAKLYTLNNSRDPLTSSNNYSKLKSYSGYVSAQLGYRNYLFVNVTARNDWSSTLPAQNRSYFYPSFNGSIVLTEAFDIKSEVLDYAKIRGGWSKVGKDADPYRLINTYSFSAPFGSNPQLTASTTDLNADLKPETTTSSELGAEGVLFKKRLRFDLSVYNTNSYDQILSVDVSQSTGFRSKLLNAGKINNKGIEIQLGLTPIKKQFTWDIDVNYAANRSKVIELDKAGLLQNYVVATSSAQVIAAVGQPYGTLFGNAFLRDNNGNIVVNATGAPQTDPTKRVLGKYTPDWIGGISNTFSYKGVSLGVLIDASFGGSIYNGTYSTGTYTGVLASTLPGRAAEFGGISYYYPGNVKANGAVRLSTGTAAPQGVTVYDDGIIFDGVTADGKRNDKIISAQTYYKSFRTIDEANIFDASYVKLREVKLSYNLPSTWVRQLKLQGVSVALVGRNLAILHRNVEDIDPEVAFNTGNGQGLESLSNPTTRTFGINLNIKF</sequence>
<evidence type="ECO:0000256" key="1">
    <source>
        <dbReference type="ARBA" id="ARBA00004571"/>
    </source>
</evidence>
<keyword evidence="7" id="KW-0406">Ion transport</keyword>
<dbReference type="SUPFAM" id="SSF49464">
    <property type="entry name" value="Carboxypeptidase regulatory domain-like"/>
    <property type="match status" value="1"/>
</dbReference>
<evidence type="ECO:0000256" key="4">
    <source>
        <dbReference type="ARBA" id="ARBA00022496"/>
    </source>
</evidence>
<protein>
    <submittedName>
        <fullName evidence="16">SusC/RagA family TonB-linked outer membrane protein</fullName>
    </submittedName>
</protein>
<evidence type="ECO:0000256" key="8">
    <source>
        <dbReference type="ARBA" id="ARBA00023077"/>
    </source>
</evidence>
<feature type="domain" description="TonB-dependent receptor-like beta-barrel" evidence="14">
    <location>
        <begin position="428"/>
        <end position="807"/>
    </location>
</feature>
<evidence type="ECO:0000313" key="16">
    <source>
        <dbReference type="EMBL" id="GGI23798.1"/>
    </source>
</evidence>
<dbReference type="PROSITE" id="PS52016">
    <property type="entry name" value="TONB_DEPENDENT_REC_3"/>
    <property type="match status" value="1"/>
</dbReference>
<evidence type="ECO:0000256" key="6">
    <source>
        <dbReference type="ARBA" id="ARBA00023004"/>
    </source>
</evidence>
<evidence type="ECO:0000259" key="15">
    <source>
        <dbReference type="Pfam" id="PF07715"/>
    </source>
</evidence>
<dbReference type="Gene3D" id="2.60.40.1120">
    <property type="entry name" value="Carboxypeptidase-like, regulatory domain"/>
    <property type="match status" value="1"/>
</dbReference>
<dbReference type="PANTHER" id="PTHR32552:SF81">
    <property type="entry name" value="TONB-DEPENDENT OUTER MEMBRANE RECEPTOR"/>
    <property type="match status" value="1"/>
</dbReference>
<gene>
    <name evidence="16" type="ORF">GCM10008119_09460</name>
</gene>
<keyword evidence="10 11" id="KW-0998">Cell outer membrane</keyword>
<evidence type="ECO:0000256" key="11">
    <source>
        <dbReference type="PROSITE-ProRule" id="PRU01360"/>
    </source>
</evidence>
<dbReference type="InterPro" id="IPR023996">
    <property type="entry name" value="TonB-dep_OMP_SusC/RagA"/>
</dbReference>
<dbReference type="Pfam" id="PF07715">
    <property type="entry name" value="Plug"/>
    <property type="match status" value="1"/>
</dbReference>
<dbReference type="Proteomes" id="UP000645390">
    <property type="component" value="Unassembled WGS sequence"/>
</dbReference>
<evidence type="ECO:0000256" key="5">
    <source>
        <dbReference type="ARBA" id="ARBA00022692"/>
    </source>
</evidence>
<dbReference type="InterPro" id="IPR012910">
    <property type="entry name" value="Plug_dom"/>
</dbReference>
<evidence type="ECO:0000256" key="2">
    <source>
        <dbReference type="ARBA" id="ARBA00022448"/>
    </source>
</evidence>
<dbReference type="Gene3D" id="2.170.130.10">
    <property type="entry name" value="TonB-dependent receptor, plug domain"/>
    <property type="match status" value="1"/>
</dbReference>
<dbReference type="InterPro" id="IPR039426">
    <property type="entry name" value="TonB-dep_rcpt-like"/>
</dbReference>
<dbReference type="SUPFAM" id="SSF56935">
    <property type="entry name" value="Porins"/>
    <property type="match status" value="1"/>
</dbReference>
<accession>A0ABQ2BGS1</accession>
<evidence type="ECO:0000259" key="14">
    <source>
        <dbReference type="Pfam" id="PF00593"/>
    </source>
</evidence>
<keyword evidence="6" id="KW-0408">Iron</keyword>
<keyword evidence="8 12" id="KW-0798">TonB box</keyword>
<dbReference type="Gene3D" id="2.40.170.20">
    <property type="entry name" value="TonB-dependent receptor, beta-barrel domain"/>
    <property type="match status" value="1"/>
</dbReference>
<dbReference type="InterPro" id="IPR008969">
    <property type="entry name" value="CarboxyPept-like_regulatory"/>
</dbReference>
<dbReference type="NCBIfam" id="TIGR04057">
    <property type="entry name" value="SusC_RagA_signa"/>
    <property type="match status" value="1"/>
</dbReference>
<comment type="similarity">
    <text evidence="11 12">Belongs to the TonB-dependent receptor family.</text>
</comment>
<dbReference type="InterPro" id="IPR036942">
    <property type="entry name" value="Beta-barrel_TonB_sf"/>
</dbReference>
<dbReference type="NCBIfam" id="TIGR04056">
    <property type="entry name" value="OMP_RagA_SusC"/>
    <property type="match status" value="1"/>
</dbReference>
<dbReference type="Pfam" id="PF13715">
    <property type="entry name" value="CarbopepD_reg_2"/>
    <property type="match status" value="1"/>
</dbReference>
<keyword evidence="9 11" id="KW-0472">Membrane</keyword>
<evidence type="ECO:0000256" key="9">
    <source>
        <dbReference type="ARBA" id="ARBA00023136"/>
    </source>
</evidence>
<keyword evidence="5 11" id="KW-0812">Transmembrane</keyword>
<keyword evidence="4" id="KW-0410">Iron transport</keyword>
<feature type="signal peptide" evidence="13">
    <location>
        <begin position="1"/>
        <end position="22"/>
    </location>
</feature>
<evidence type="ECO:0000256" key="12">
    <source>
        <dbReference type="RuleBase" id="RU003357"/>
    </source>
</evidence>
<evidence type="ECO:0000313" key="17">
    <source>
        <dbReference type="Proteomes" id="UP000645390"/>
    </source>
</evidence>
<keyword evidence="3 11" id="KW-1134">Transmembrane beta strand</keyword>
<dbReference type="PANTHER" id="PTHR32552">
    <property type="entry name" value="FERRICHROME IRON RECEPTOR-RELATED"/>
    <property type="match status" value="1"/>
</dbReference>
<keyword evidence="2 11" id="KW-0813">Transport</keyword>
<feature type="chain" id="PRO_5047361935" evidence="13">
    <location>
        <begin position="23"/>
        <end position="1057"/>
    </location>
</feature>
<organism evidence="16 17">
    <name type="scientific">Pedobacter mendelii</name>
    <dbReference type="NCBI Taxonomy" id="1908240"/>
    <lineage>
        <taxon>Bacteria</taxon>
        <taxon>Pseudomonadati</taxon>
        <taxon>Bacteroidota</taxon>
        <taxon>Sphingobacteriia</taxon>
        <taxon>Sphingobacteriales</taxon>
        <taxon>Sphingobacteriaceae</taxon>
        <taxon>Pedobacter</taxon>
    </lineage>
</organism>
<keyword evidence="13" id="KW-0732">Signal</keyword>
<comment type="caution">
    <text evidence="16">The sequence shown here is derived from an EMBL/GenBank/DDBJ whole genome shotgun (WGS) entry which is preliminary data.</text>
</comment>
<evidence type="ECO:0000256" key="13">
    <source>
        <dbReference type="SAM" id="SignalP"/>
    </source>
</evidence>
<evidence type="ECO:0000256" key="10">
    <source>
        <dbReference type="ARBA" id="ARBA00023237"/>
    </source>
</evidence>
<comment type="subcellular location">
    <subcellularLocation>
        <location evidence="1 11">Cell outer membrane</location>
        <topology evidence="1 11">Multi-pass membrane protein</topology>
    </subcellularLocation>
</comment>
<dbReference type="InterPro" id="IPR023997">
    <property type="entry name" value="TonB-dep_OMP_SusC/RagA_CS"/>
</dbReference>
<name>A0ABQ2BGS1_9SPHI</name>
<feature type="domain" description="TonB-dependent receptor plug" evidence="15">
    <location>
        <begin position="117"/>
        <end position="236"/>
    </location>
</feature>
<dbReference type="EMBL" id="BMDJ01000002">
    <property type="protein sequence ID" value="GGI23798.1"/>
    <property type="molecule type" value="Genomic_DNA"/>
</dbReference>
<evidence type="ECO:0000256" key="3">
    <source>
        <dbReference type="ARBA" id="ARBA00022452"/>
    </source>
</evidence>
<evidence type="ECO:0000256" key="7">
    <source>
        <dbReference type="ARBA" id="ARBA00023065"/>
    </source>
</evidence>
<dbReference type="RefSeq" id="WP_188412109.1">
    <property type="nucleotide sequence ID" value="NZ_BMDJ01000002.1"/>
</dbReference>
<proteinExistence type="inferred from homology"/>
<keyword evidence="17" id="KW-1185">Reference proteome</keyword>